<protein>
    <recommendedName>
        <fullName evidence="4">Glucuronosyltransferase</fullName>
    </recommendedName>
</protein>
<name>A0A4U5M031_STECR</name>
<comment type="caution">
    <text evidence="2">The sequence shown here is derived from an EMBL/GenBank/DDBJ whole genome shotgun (WGS) entry which is preliminary data.</text>
</comment>
<evidence type="ECO:0000313" key="3">
    <source>
        <dbReference type="Proteomes" id="UP000298663"/>
    </source>
</evidence>
<evidence type="ECO:0008006" key="4">
    <source>
        <dbReference type="Google" id="ProtNLM"/>
    </source>
</evidence>
<dbReference type="Proteomes" id="UP000298663">
    <property type="component" value="Unassembled WGS sequence"/>
</dbReference>
<feature type="transmembrane region" description="Helical" evidence="1">
    <location>
        <begin position="39"/>
        <end position="60"/>
    </location>
</feature>
<evidence type="ECO:0000313" key="2">
    <source>
        <dbReference type="EMBL" id="TKR61989.1"/>
    </source>
</evidence>
<keyword evidence="1" id="KW-0472">Membrane</keyword>
<keyword evidence="1" id="KW-1133">Transmembrane helix</keyword>
<organism evidence="2 3">
    <name type="scientific">Steinernema carpocapsae</name>
    <name type="common">Entomopathogenic nematode</name>
    <dbReference type="NCBI Taxonomy" id="34508"/>
    <lineage>
        <taxon>Eukaryota</taxon>
        <taxon>Metazoa</taxon>
        <taxon>Ecdysozoa</taxon>
        <taxon>Nematoda</taxon>
        <taxon>Chromadorea</taxon>
        <taxon>Rhabditida</taxon>
        <taxon>Tylenchina</taxon>
        <taxon>Panagrolaimomorpha</taxon>
        <taxon>Strongyloidoidea</taxon>
        <taxon>Steinernematidae</taxon>
        <taxon>Steinernema</taxon>
    </lineage>
</organism>
<gene>
    <name evidence="2" type="ORF">L596_026012</name>
</gene>
<reference evidence="2 3" key="2">
    <citation type="journal article" date="2019" name="G3 (Bethesda)">
        <title>Hybrid Assembly of the Genome of the Entomopathogenic Nematode Steinernema carpocapsae Identifies the X-Chromosome.</title>
        <authorList>
            <person name="Serra L."/>
            <person name="Macchietto M."/>
            <person name="Macias-Munoz A."/>
            <person name="McGill C.J."/>
            <person name="Rodriguez I.M."/>
            <person name="Rodriguez B."/>
            <person name="Murad R."/>
            <person name="Mortazavi A."/>
        </authorList>
    </citation>
    <scope>NUCLEOTIDE SEQUENCE [LARGE SCALE GENOMIC DNA]</scope>
    <source>
        <strain evidence="2 3">ALL</strain>
    </source>
</reference>
<evidence type="ECO:0000256" key="1">
    <source>
        <dbReference type="SAM" id="Phobius"/>
    </source>
</evidence>
<proteinExistence type="predicted"/>
<dbReference type="AlphaFoldDB" id="A0A4U5M031"/>
<keyword evidence="3" id="KW-1185">Reference proteome</keyword>
<sequence length="85" mass="9814">MIKNRPRNLKAELVNYVKFAAEFGSPQEFRFPQVSFVQYYMLDIFVPLIAVCIFISLGIVRVVAKLVGWVIDGQRVKANVVFYNK</sequence>
<reference evidence="2 3" key="1">
    <citation type="journal article" date="2015" name="Genome Biol.">
        <title>Comparative genomics of Steinernema reveals deeply conserved gene regulatory networks.</title>
        <authorList>
            <person name="Dillman A.R."/>
            <person name="Macchietto M."/>
            <person name="Porter C.F."/>
            <person name="Rogers A."/>
            <person name="Williams B."/>
            <person name="Antoshechkin I."/>
            <person name="Lee M.M."/>
            <person name="Goodwin Z."/>
            <person name="Lu X."/>
            <person name="Lewis E.E."/>
            <person name="Goodrich-Blair H."/>
            <person name="Stock S.P."/>
            <person name="Adams B.J."/>
            <person name="Sternberg P.W."/>
            <person name="Mortazavi A."/>
        </authorList>
    </citation>
    <scope>NUCLEOTIDE SEQUENCE [LARGE SCALE GENOMIC DNA]</scope>
    <source>
        <strain evidence="2 3">ALL</strain>
    </source>
</reference>
<dbReference type="EMBL" id="AZBU02000010">
    <property type="protein sequence ID" value="TKR61989.1"/>
    <property type="molecule type" value="Genomic_DNA"/>
</dbReference>
<accession>A0A4U5M031</accession>
<keyword evidence="1" id="KW-0812">Transmembrane</keyword>